<evidence type="ECO:0000313" key="2">
    <source>
        <dbReference type="Proteomes" id="UP000053766"/>
    </source>
</evidence>
<name>A0A0D8XWF5_DICVI</name>
<accession>A0A0D8XWF5</accession>
<protein>
    <submittedName>
        <fullName evidence="1">Uncharacterized protein</fullName>
    </submittedName>
</protein>
<reference evidence="1 2" key="1">
    <citation type="submission" date="2013-11" db="EMBL/GenBank/DDBJ databases">
        <title>Draft genome of the bovine lungworm Dictyocaulus viviparus.</title>
        <authorList>
            <person name="Mitreva M."/>
        </authorList>
    </citation>
    <scope>NUCLEOTIDE SEQUENCE [LARGE SCALE GENOMIC DNA]</scope>
    <source>
        <strain evidence="1 2">HannoverDv2000</strain>
    </source>
</reference>
<dbReference type="EMBL" id="KN716280">
    <property type="protein sequence ID" value="KJH48114.1"/>
    <property type="molecule type" value="Genomic_DNA"/>
</dbReference>
<dbReference type="OrthoDB" id="5877280at2759"/>
<reference evidence="2" key="2">
    <citation type="journal article" date="2016" name="Sci. Rep.">
        <title>Dictyocaulus viviparus genome, variome and transcriptome elucidate lungworm biology and support future intervention.</title>
        <authorList>
            <person name="McNulty S.N."/>
            <person name="Strube C."/>
            <person name="Rosa B.A."/>
            <person name="Martin J.C."/>
            <person name="Tyagi R."/>
            <person name="Choi Y.J."/>
            <person name="Wang Q."/>
            <person name="Hallsworth Pepin K."/>
            <person name="Zhang X."/>
            <person name="Ozersky P."/>
            <person name="Wilson R.K."/>
            <person name="Sternberg P.W."/>
            <person name="Gasser R.B."/>
            <person name="Mitreva M."/>
        </authorList>
    </citation>
    <scope>NUCLEOTIDE SEQUENCE [LARGE SCALE GENOMIC DNA]</scope>
    <source>
        <strain evidence="2">HannoverDv2000</strain>
    </source>
</reference>
<keyword evidence="2" id="KW-1185">Reference proteome</keyword>
<dbReference type="AlphaFoldDB" id="A0A0D8XWF5"/>
<sequence length="222" mass="24873">MEGVTKSANLTELYNIRSMAKEQESPPKDLGEKRRSQLIQSRIYSLSSEEVSCTSRFTSAPISALDGRSYFSTGFAQKNPTREMHIDRVRYNIRAPADLLRRSPNDEAGGELGEIMSINERLSDGEKRTLRISDNCKHSLQPILHTTTSDVSSNSVPRGFPIITVRITDPIATRRRTMSEDQSKTLQSYLIMGNPKSAPMKDNPLILKLNLNTLAAINNYRG</sequence>
<gene>
    <name evidence="1" type="ORF">DICVIV_05820</name>
</gene>
<evidence type="ECO:0000313" key="1">
    <source>
        <dbReference type="EMBL" id="KJH48114.1"/>
    </source>
</evidence>
<dbReference type="Proteomes" id="UP000053766">
    <property type="component" value="Unassembled WGS sequence"/>
</dbReference>
<organism evidence="1 2">
    <name type="scientific">Dictyocaulus viviparus</name>
    <name type="common">Bovine lungworm</name>
    <dbReference type="NCBI Taxonomy" id="29172"/>
    <lineage>
        <taxon>Eukaryota</taxon>
        <taxon>Metazoa</taxon>
        <taxon>Ecdysozoa</taxon>
        <taxon>Nematoda</taxon>
        <taxon>Chromadorea</taxon>
        <taxon>Rhabditida</taxon>
        <taxon>Rhabditina</taxon>
        <taxon>Rhabditomorpha</taxon>
        <taxon>Strongyloidea</taxon>
        <taxon>Metastrongylidae</taxon>
        <taxon>Dictyocaulus</taxon>
    </lineage>
</organism>
<proteinExistence type="predicted"/>